<dbReference type="PANTHER" id="PTHR42895">
    <property type="entry name" value="IRON-SULFUR CLUSTER-BINDING PROTEIN-RELATED"/>
    <property type="match status" value="1"/>
</dbReference>
<dbReference type="EMBL" id="FZOC01000006">
    <property type="protein sequence ID" value="SNS12271.1"/>
    <property type="molecule type" value="Genomic_DNA"/>
</dbReference>
<dbReference type="SUPFAM" id="SSF54862">
    <property type="entry name" value="4Fe-4S ferredoxins"/>
    <property type="match status" value="1"/>
</dbReference>
<evidence type="ECO:0000259" key="1">
    <source>
        <dbReference type="PROSITE" id="PS51379"/>
    </source>
</evidence>
<dbReference type="RefSeq" id="WP_089275037.1">
    <property type="nucleotide sequence ID" value="NZ_FZOC01000006.1"/>
</dbReference>
<dbReference type="OrthoDB" id="9795268at2"/>
<dbReference type="Gene3D" id="3.30.70.20">
    <property type="match status" value="1"/>
</dbReference>
<dbReference type="InterPro" id="IPR052911">
    <property type="entry name" value="Corrinoid_activation_enz"/>
</dbReference>
<protein>
    <submittedName>
        <fullName evidence="2">4Fe-4S binding domain-containing protein</fullName>
    </submittedName>
</protein>
<proteinExistence type="predicted"/>
<dbReference type="PROSITE" id="PS51379">
    <property type="entry name" value="4FE4S_FER_2"/>
    <property type="match status" value="2"/>
</dbReference>
<dbReference type="Proteomes" id="UP000198324">
    <property type="component" value="Unassembled WGS sequence"/>
</dbReference>
<accession>A0A239BXW3</accession>
<keyword evidence="3" id="KW-1185">Reference proteome</keyword>
<dbReference type="InterPro" id="IPR017896">
    <property type="entry name" value="4Fe4S_Fe-S-bd"/>
</dbReference>
<organism evidence="2 3">
    <name type="scientific">Humidesulfovibrio mexicanus</name>
    <dbReference type="NCBI Taxonomy" id="147047"/>
    <lineage>
        <taxon>Bacteria</taxon>
        <taxon>Pseudomonadati</taxon>
        <taxon>Thermodesulfobacteriota</taxon>
        <taxon>Desulfovibrionia</taxon>
        <taxon>Desulfovibrionales</taxon>
        <taxon>Desulfovibrionaceae</taxon>
        <taxon>Humidesulfovibrio</taxon>
    </lineage>
</organism>
<feature type="domain" description="4Fe-4S ferredoxin-type" evidence="1">
    <location>
        <begin position="6"/>
        <end position="35"/>
    </location>
</feature>
<name>A0A239BXW3_9BACT</name>
<gene>
    <name evidence="2" type="ORF">SAMN04488503_2842</name>
</gene>
<dbReference type="Pfam" id="PF13237">
    <property type="entry name" value="Fer4_10"/>
    <property type="match status" value="1"/>
</dbReference>
<evidence type="ECO:0000313" key="3">
    <source>
        <dbReference type="Proteomes" id="UP000198324"/>
    </source>
</evidence>
<evidence type="ECO:0000313" key="2">
    <source>
        <dbReference type="EMBL" id="SNS12271.1"/>
    </source>
</evidence>
<reference evidence="2 3" key="1">
    <citation type="submission" date="2017-06" db="EMBL/GenBank/DDBJ databases">
        <authorList>
            <person name="Kim H.J."/>
            <person name="Triplett B.A."/>
        </authorList>
    </citation>
    <scope>NUCLEOTIDE SEQUENCE [LARGE SCALE GENOMIC DNA]</scope>
    <source>
        <strain evidence="2 3">DSM 13116</strain>
    </source>
</reference>
<sequence length="265" mass="27478">MRATRKLITVNEDLCNGCGNCVTGCAEGALAIIDGKARLVNEVFCDGLGACLGECPTGALSIVEVEAEDFDPAAVTAHLSAQGRETPDHMPDPASLRLGAGCPGSRAMTLGGGAAPGASACQQANVPRQQSPAISNLAHWPIQLRLVPPSAPFLQNARLLLTADCVPPSLPDFNDRHLPGRVLLLGCPKFDDAQSHIDKLTAILAANSIKDITVLQMEVPCCNGMTAIARRAVQAAESGVPVNTIVVTRDGQIQNPPSGGLRPLG</sequence>
<feature type="domain" description="4Fe-4S ferredoxin-type" evidence="1">
    <location>
        <begin position="36"/>
        <end position="65"/>
    </location>
</feature>
<dbReference type="AlphaFoldDB" id="A0A239BXW3"/>
<dbReference type="PANTHER" id="PTHR42895:SF1">
    <property type="entry name" value="IRON-SULFUR CLUSTER PROTEIN"/>
    <property type="match status" value="1"/>
</dbReference>